<feature type="region of interest" description="Disordered" evidence="1">
    <location>
        <begin position="1"/>
        <end position="25"/>
    </location>
</feature>
<protein>
    <submittedName>
        <fullName evidence="2">Uncharacterized protein</fullName>
    </submittedName>
</protein>
<keyword evidence="3" id="KW-1185">Reference proteome</keyword>
<dbReference type="Proteomes" id="UP000501421">
    <property type="component" value="Chromosome"/>
</dbReference>
<evidence type="ECO:0000313" key="2">
    <source>
        <dbReference type="EMBL" id="BBW96575.1"/>
    </source>
</evidence>
<evidence type="ECO:0000313" key="3">
    <source>
        <dbReference type="Proteomes" id="UP000501421"/>
    </source>
</evidence>
<evidence type="ECO:0000256" key="1">
    <source>
        <dbReference type="SAM" id="MobiDB-lite"/>
    </source>
</evidence>
<feature type="compositionally biased region" description="Basic and acidic residues" evidence="1">
    <location>
        <begin position="1"/>
        <end position="14"/>
    </location>
</feature>
<name>A0A679FPN9_9BACL</name>
<dbReference type="AlphaFoldDB" id="A0A679FPN9"/>
<sequence>MAEAREPNKLDRIKKGGPQGVWLQGRHNQSWAGSTGTYIKEELTQKIACLQDRHNQSWAGSTGTYIKEGLT</sequence>
<reference evidence="3" key="1">
    <citation type="journal article" date="2020" name="Microbiol. Resour. Announc.">
        <title>Complete Genome Sequence of Geobacillus sp. Strain E55-1, Isolated from Mine Geyser in Japan.</title>
        <authorList>
            <person name="Miyazaki K."/>
            <person name="Hase E."/>
            <person name="Tokito N."/>
        </authorList>
    </citation>
    <scope>NUCLEOTIDE SEQUENCE [LARGE SCALE GENOMIC DNA]</scope>
    <source>
        <strain evidence="3">E55-1</strain>
    </source>
</reference>
<proteinExistence type="predicted"/>
<gene>
    <name evidence="2" type="ORF">GsuE55_14080</name>
</gene>
<organism evidence="2 3">
    <name type="scientific">Geobacillus subterraneus</name>
    <dbReference type="NCBI Taxonomy" id="129338"/>
    <lineage>
        <taxon>Bacteria</taxon>
        <taxon>Bacillati</taxon>
        <taxon>Bacillota</taxon>
        <taxon>Bacilli</taxon>
        <taxon>Bacillales</taxon>
        <taxon>Anoxybacillaceae</taxon>
        <taxon>Geobacillus</taxon>
    </lineage>
</organism>
<dbReference type="EMBL" id="AP022557">
    <property type="protein sequence ID" value="BBW96575.1"/>
    <property type="molecule type" value="Genomic_DNA"/>
</dbReference>
<accession>A0A679FPN9</accession>